<evidence type="ECO:0000313" key="1">
    <source>
        <dbReference type="EMBL" id="UYM07285.1"/>
    </source>
</evidence>
<dbReference type="EMBL" id="CP094970">
    <property type="protein sequence ID" value="UYM07285.1"/>
    <property type="molecule type" value="Genomic_DNA"/>
</dbReference>
<name>A0AA46TL57_9ACTN</name>
<dbReference type="PANTHER" id="PTHR11941">
    <property type="entry name" value="ENOYL-COA HYDRATASE-RELATED"/>
    <property type="match status" value="1"/>
</dbReference>
<dbReference type="RefSeq" id="WP_271636248.1">
    <property type="nucleotide sequence ID" value="NZ_CP094970.1"/>
</dbReference>
<sequence length="229" mass="24473">MSDLRVDRPAALAGATRVLIDRPARRNALTYETVRELHDLLGDTSHGTLVLGSASDGIFSAGADLDTDDDTRTRLSDLLYACYERIVTRPGIVLAVVDGPAVGGGAQLCAAADLRIASSRARWRWLGPGHGLAVGAWILPDLIGRSLGLELTLTGRWLGADEAVRSGFVGELHDDPWARTREVAAGLATADADALARTKQAATRPYLLDALSEERRRNAAAWSGRAPER</sequence>
<evidence type="ECO:0000313" key="2">
    <source>
        <dbReference type="Proteomes" id="UP001164390"/>
    </source>
</evidence>
<dbReference type="SUPFAM" id="SSF52096">
    <property type="entry name" value="ClpP/crotonase"/>
    <property type="match status" value="1"/>
</dbReference>
<dbReference type="GO" id="GO:0006635">
    <property type="term" value="P:fatty acid beta-oxidation"/>
    <property type="evidence" value="ECO:0007669"/>
    <property type="project" value="TreeGrafter"/>
</dbReference>
<dbReference type="CDD" id="cd06558">
    <property type="entry name" value="crotonase-like"/>
    <property type="match status" value="1"/>
</dbReference>
<organism evidence="1 2">
    <name type="scientific">Solicola gregarius</name>
    <dbReference type="NCBI Taxonomy" id="2908642"/>
    <lineage>
        <taxon>Bacteria</taxon>
        <taxon>Bacillati</taxon>
        <taxon>Actinomycetota</taxon>
        <taxon>Actinomycetes</taxon>
        <taxon>Propionibacteriales</taxon>
        <taxon>Nocardioidaceae</taxon>
        <taxon>Solicola</taxon>
    </lineage>
</organism>
<dbReference type="AlphaFoldDB" id="A0AA46TL57"/>
<proteinExistence type="predicted"/>
<reference evidence="1" key="1">
    <citation type="submission" date="2022-01" db="EMBL/GenBank/DDBJ databases">
        <title>Nocardioidaceae gen. sp. A5X3R13.</title>
        <authorList>
            <person name="Lopez Marin M.A."/>
            <person name="Uhlik O."/>
        </authorList>
    </citation>
    <scope>NUCLEOTIDE SEQUENCE</scope>
    <source>
        <strain evidence="1">A5X3R13</strain>
    </source>
</reference>
<dbReference type="KEGG" id="sgrg:L0C25_09480"/>
<dbReference type="Proteomes" id="UP001164390">
    <property type="component" value="Chromosome"/>
</dbReference>
<protein>
    <submittedName>
        <fullName evidence="1">Enoyl-CoA hydratase/isomerase family protein</fullName>
    </submittedName>
</protein>
<dbReference type="InterPro" id="IPR029045">
    <property type="entry name" value="ClpP/crotonase-like_dom_sf"/>
</dbReference>
<keyword evidence="2" id="KW-1185">Reference proteome</keyword>
<dbReference type="PANTHER" id="PTHR11941:SF54">
    <property type="entry name" value="ENOYL-COA HYDRATASE, MITOCHONDRIAL"/>
    <property type="match status" value="1"/>
</dbReference>
<gene>
    <name evidence="1" type="ORF">L0C25_09480</name>
</gene>
<dbReference type="Gene3D" id="3.90.226.10">
    <property type="entry name" value="2-enoyl-CoA Hydratase, Chain A, domain 1"/>
    <property type="match status" value="1"/>
</dbReference>
<accession>A0AA46TL57</accession>
<dbReference type="GO" id="GO:0003824">
    <property type="term" value="F:catalytic activity"/>
    <property type="evidence" value="ECO:0007669"/>
    <property type="project" value="UniProtKB-ARBA"/>
</dbReference>
<dbReference type="InterPro" id="IPR001753">
    <property type="entry name" value="Enoyl-CoA_hydra/iso"/>
</dbReference>
<dbReference type="Pfam" id="PF00378">
    <property type="entry name" value="ECH_1"/>
    <property type="match status" value="1"/>
</dbReference>